<keyword evidence="4" id="KW-1185">Reference proteome</keyword>
<gene>
    <name evidence="3" type="ORF">RFI_33638</name>
</gene>
<evidence type="ECO:0000313" key="3">
    <source>
        <dbReference type="EMBL" id="ETO03764.1"/>
    </source>
</evidence>
<evidence type="ECO:0000259" key="2">
    <source>
        <dbReference type="PROSITE" id="PS50887"/>
    </source>
</evidence>
<dbReference type="EMBL" id="ASPP01032189">
    <property type="protein sequence ID" value="ETO03764.1"/>
    <property type="molecule type" value="Genomic_DNA"/>
</dbReference>
<feature type="non-terminal residue" evidence="3">
    <location>
        <position position="206"/>
    </location>
</feature>
<dbReference type="Proteomes" id="UP000023152">
    <property type="component" value="Unassembled WGS sequence"/>
</dbReference>
<dbReference type="SUPFAM" id="SSF55073">
    <property type="entry name" value="Nucleotide cyclase"/>
    <property type="match status" value="1"/>
</dbReference>
<evidence type="ECO:0000256" key="1">
    <source>
        <dbReference type="SAM" id="MobiDB-lite"/>
    </source>
</evidence>
<dbReference type="InterPro" id="IPR000160">
    <property type="entry name" value="GGDEF_dom"/>
</dbReference>
<dbReference type="PROSITE" id="PS50887">
    <property type="entry name" value="GGDEF"/>
    <property type="match status" value="1"/>
</dbReference>
<evidence type="ECO:0000313" key="4">
    <source>
        <dbReference type="Proteomes" id="UP000023152"/>
    </source>
</evidence>
<dbReference type="Gene3D" id="3.30.70.270">
    <property type="match status" value="1"/>
</dbReference>
<dbReference type="AlphaFoldDB" id="X6LQ55"/>
<feature type="domain" description="GGDEF" evidence="2">
    <location>
        <begin position="34"/>
        <end position="165"/>
    </location>
</feature>
<proteinExistence type="predicted"/>
<reference evidence="3 4" key="1">
    <citation type="journal article" date="2013" name="Curr. Biol.">
        <title>The Genome of the Foraminiferan Reticulomyxa filosa.</title>
        <authorList>
            <person name="Glockner G."/>
            <person name="Hulsmann N."/>
            <person name="Schleicher M."/>
            <person name="Noegel A.A."/>
            <person name="Eichinger L."/>
            <person name="Gallinger C."/>
            <person name="Pawlowski J."/>
            <person name="Sierra R."/>
            <person name="Euteneuer U."/>
            <person name="Pillet L."/>
            <person name="Moustafa A."/>
            <person name="Platzer M."/>
            <person name="Groth M."/>
            <person name="Szafranski K."/>
            <person name="Schliwa M."/>
        </authorList>
    </citation>
    <scope>NUCLEOTIDE SEQUENCE [LARGE SCALE GENOMIC DNA]</scope>
</reference>
<sequence>MYGDHSVIKRTISENKDLAKSEEISSPSGNDKRRGSAMLSGGVNPLDPYVLFWNNSKSGESVVKVVQDIILMSVAKTVNVTHFGFGEFAILSPVENELALRKLTKRVLTRVSSNVSTEKIGPVTLGAGVVIYESSLSVSQWINRCRQACRLAKLNGRGRIANYIPRDRRRNLAVRLMLEIKKPVSDFSGTRLLDLIRNGADLNFQY</sequence>
<protein>
    <recommendedName>
        <fullName evidence="2">GGDEF domain-containing protein</fullName>
    </recommendedName>
</protein>
<accession>X6LQ55</accession>
<comment type="caution">
    <text evidence="3">The sequence shown here is derived from an EMBL/GenBank/DDBJ whole genome shotgun (WGS) entry which is preliminary data.</text>
</comment>
<organism evidence="3 4">
    <name type="scientific">Reticulomyxa filosa</name>
    <dbReference type="NCBI Taxonomy" id="46433"/>
    <lineage>
        <taxon>Eukaryota</taxon>
        <taxon>Sar</taxon>
        <taxon>Rhizaria</taxon>
        <taxon>Retaria</taxon>
        <taxon>Foraminifera</taxon>
        <taxon>Monothalamids</taxon>
        <taxon>Reticulomyxidae</taxon>
        <taxon>Reticulomyxa</taxon>
    </lineage>
</organism>
<dbReference type="Pfam" id="PF00990">
    <property type="entry name" value="GGDEF"/>
    <property type="match status" value="1"/>
</dbReference>
<feature type="region of interest" description="Disordered" evidence="1">
    <location>
        <begin position="18"/>
        <end position="38"/>
    </location>
</feature>
<dbReference type="InterPro" id="IPR043128">
    <property type="entry name" value="Rev_trsase/Diguanyl_cyclase"/>
</dbReference>
<dbReference type="InterPro" id="IPR029787">
    <property type="entry name" value="Nucleotide_cyclase"/>
</dbReference>
<name>X6LQ55_RETFI</name>